<accession>A0AAI8VUQ4</accession>
<name>A0AAI8VUQ4_9PEZI</name>
<dbReference type="Gene3D" id="3.90.1200.10">
    <property type="match status" value="1"/>
</dbReference>
<dbReference type="InterPro" id="IPR002575">
    <property type="entry name" value="Aminoglycoside_PTrfase"/>
</dbReference>
<dbReference type="Proteomes" id="UP001295740">
    <property type="component" value="Unassembled WGS sequence"/>
</dbReference>
<evidence type="ECO:0000256" key="1">
    <source>
        <dbReference type="SAM" id="MobiDB-lite"/>
    </source>
</evidence>
<dbReference type="CDD" id="cd05120">
    <property type="entry name" value="APH_ChoK_like"/>
    <property type="match status" value="1"/>
</dbReference>
<comment type="caution">
    <text evidence="3">The sequence shown here is derived from an EMBL/GenBank/DDBJ whole genome shotgun (WGS) entry which is preliminary data.</text>
</comment>
<evidence type="ECO:0000313" key="4">
    <source>
        <dbReference type="Proteomes" id="UP001295740"/>
    </source>
</evidence>
<dbReference type="PANTHER" id="PTHR21310:SF48">
    <property type="entry name" value="AMINOGLYCOSIDE PHOSPHOTRANSFERASE DOMAIN-CONTAINING PROTEIN"/>
    <property type="match status" value="1"/>
</dbReference>
<protein>
    <submittedName>
        <fullName evidence="3">Uu.00g070410.m01.CDS01</fullName>
    </submittedName>
</protein>
<reference evidence="3" key="1">
    <citation type="submission" date="2023-10" db="EMBL/GenBank/DDBJ databases">
        <authorList>
            <person name="Hackl T."/>
        </authorList>
    </citation>
    <scope>NUCLEOTIDE SEQUENCE</scope>
</reference>
<dbReference type="AlphaFoldDB" id="A0AAI8VUQ4"/>
<keyword evidence="4" id="KW-1185">Reference proteome</keyword>
<evidence type="ECO:0000259" key="2">
    <source>
        <dbReference type="Pfam" id="PF01636"/>
    </source>
</evidence>
<dbReference type="InterPro" id="IPR051678">
    <property type="entry name" value="AGP_Transferase"/>
</dbReference>
<feature type="domain" description="Aminoglycoside phosphotransferase" evidence="2">
    <location>
        <begin position="103"/>
        <end position="287"/>
    </location>
</feature>
<dbReference type="InterPro" id="IPR011009">
    <property type="entry name" value="Kinase-like_dom_sf"/>
</dbReference>
<gene>
    <name evidence="3" type="ORF">KHLLAP_LOCUS11884</name>
</gene>
<proteinExistence type="predicted"/>
<dbReference type="PANTHER" id="PTHR21310">
    <property type="entry name" value="AMINOGLYCOSIDE PHOSPHOTRANSFERASE-RELATED-RELATED"/>
    <property type="match status" value="1"/>
</dbReference>
<dbReference type="SUPFAM" id="SSF56112">
    <property type="entry name" value="Protein kinase-like (PK-like)"/>
    <property type="match status" value="1"/>
</dbReference>
<dbReference type="EMBL" id="CAUWAG010000018">
    <property type="protein sequence ID" value="CAJ2511416.1"/>
    <property type="molecule type" value="Genomic_DNA"/>
</dbReference>
<feature type="region of interest" description="Disordered" evidence="1">
    <location>
        <begin position="1"/>
        <end position="26"/>
    </location>
</feature>
<sequence length="349" mass="40171">MTTPVSTSPSPKRHDTVSSNAEGGITDAIRDCSIQEKQRPPGLLKKEVQHQVYDWREGDPYEPCAGRGFTPYEAYWQKRFKSCHKLFYVCQHVAFWSLGSKVILKDRPYDESNIEADNMRFLKENTTVPVPGVIHDWKEDDGSYHLIQDRIDGESLERVWDSLGPEDHDRIASQAAESLVQLRSLTSDKVQNIKGNRCRNNGLIPKNVGLLEPMSSDDEVWGAMDKSLSHVDQSLRDRLKEKMPPTAPFTFTHGDLSIVNIMVKDGNFAGLIDLEYSAYFPSWWEYTRNAIWFGYEDRDWKDMLCKHMRSHNSDNEAAFRWYRACNSLARNPDGEQAKARLEELFEGED</sequence>
<evidence type="ECO:0000313" key="3">
    <source>
        <dbReference type="EMBL" id="CAJ2511416.1"/>
    </source>
</evidence>
<dbReference type="Pfam" id="PF01636">
    <property type="entry name" value="APH"/>
    <property type="match status" value="1"/>
</dbReference>
<organism evidence="3 4">
    <name type="scientific">Anthostomella pinea</name>
    <dbReference type="NCBI Taxonomy" id="933095"/>
    <lineage>
        <taxon>Eukaryota</taxon>
        <taxon>Fungi</taxon>
        <taxon>Dikarya</taxon>
        <taxon>Ascomycota</taxon>
        <taxon>Pezizomycotina</taxon>
        <taxon>Sordariomycetes</taxon>
        <taxon>Xylariomycetidae</taxon>
        <taxon>Xylariales</taxon>
        <taxon>Xylariaceae</taxon>
        <taxon>Anthostomella</taxon>
    </lineage>
</organism>
<feature type="compositionally biased region" description="Polar residues" evidence="1">
    <location>
        <begin position="1"/>
        <end position="10"/>
    </location>
</feature>